<dbReference type="InterPro" id="IPR006741">
    <property type="entry name" value="AgrB"/>
</dbReference>
<feature type="transmembrane region" description="Helical" evidence="8">
    <location>
        <begin position="95"/>
        <end position="115"/>
    </location>
</feature>
<evidence type="ECO:0000256" key="2">
    <source>
        <dbReference type="ARBA" id="ARBA00022654"/>
    </source>
</evidence>
<dbReference type="GO" id="GO:0008233">
    <property type="term" value="F:peptidase activity"/>
    <property type="evidence" value="ECO:0007669"/>
    <property type="project" value="UniProtKB-KW"/>
</dbReference>
<dbReference type="RefSeq" id="WP_206541694.1">
    <property type="nucleotide sequence ID" value="NZ_CDNY01000001.1"/>
</dbReference>
<feature type="transmembrane region" description="Helical" evidence="8">
    <location>
        <begin position="47"/>
        <end position="74"/>
    </location>
</feature>
<organism evidence="9 10">
    <name type="scientific">Paraclostridium sordellii</name>
    <name type="common">Clostridium sordellii</name>
    <dbReference type="NCBI Taxonomy" id="1505"/>
    <lineage>
        <taxon>Bacteria</taxon>
        <taxon>Bacillati</taxon>
        <taxon>Bacillota</taxon>
        <taxon>Clostridia</taxon>
        <taxon>Peptostreptococcales</taxon>
        <taxon>Peptostreptococcaceae</taxon>
        <taxon>Paraclostridium</taxon>
    </lineage>
</organism>
<feature type="transmembrane region" description="Helical" evidence="8">
    <location>
        <begin position="157"/>
        <end position="175"/>
    </location>
</feature>
<feature type="transmembrane region" description="Helical" evidence="8">
    <location>
        <begin position="181"/>
        <end position="201"/>
    </location>
</feature>
<dbReference type="Proteomes" id="UP000049685">
    <property type="component" value="Unassembled WGS sequence"/>
</dbReference>
<dbReference type="GO" id="GO:0006508">
    <property type="term" value="P:proteolysis"/>
    <property type="evidence" value="ECO:0007669"/>
    <property type="project" value="UniProtKB-KW"/>
</dbReference>
<protein>
    <submittedName>
        <fullName evidence="9">Accessory gene regulator protein B</fullName>
        <ecNumber evidence="9">3.4.-.-</ecNumber>
    </submittedName>
</protein>
<accession>A0A9P1L0M6</accession>
<dbReference type="SMART" id="SM00793">
    <property type="entry name" value="AgrB"/>
    <property type="match status" value="1"/>
</dbReference>
<dbReference type="GO" id="GO:0009372">
    <property type="term" value="P:quorum sensing"/>
    <property type="evidence" value="ECO:0007669"/>
    <property type="project" value="UniProtKB-KW"/>
</dbReference>
<keyword evidence="4 8" id="KW-0812">Transmembrane</keyword>
<evidence type="ECO:0000256" key="4">
    <source>
        <dbReference type="ARBA" id="ARBA00022692"/>
    </source>
</evidence>
<dbReference type="EMBL" id="CDNY01000001">
    <property type="protein sequence ID" value="CEN31370.1"/>
    <property type="molecule type" value="Genomic_DNA"/>
</dbReference>
<evidence type="ECO:0000313" key="10">
    <source>
        <dbReference type="Proteomes" id="UP000049685"/>
    </source>
</evidence>
<dbReference type="Pfam" id="PF04647">
    <property type="entry name" value="AgrB"/>
    <property type="match status" value="1"/>
</dbReference>
<keyword evidence="6 8" id="KW-1133">Transmembrane helix</keyword>
<comment type="caution">
    <text evidence="9">The sequence shown here is derived from an EMBL/GenBank/DDBJ whole genome shotgun (WGS) entry which is preliminary data.</text>
</comment>
<evidence type="ECO:0000313" key="9">
    <source>
        <dbReference type="EMBL" id="CEN31370.1"/>
    </source>
</evidence>
<name>A0A9P1L0M6_PARSO</name>
<evidence type="ECO:0000256" key="1">
    <source>
        <dbReference type="ARBA" id="ARBA00022475"/>
    </source>
</evidence>
<sequence length="207" mass="23978">MVFIIDDNLEVSEIVKLYAEKITAFLILNGQIDYTEYDMYIYAFETLIAFTVNIVAILILGFICNKFICTLLFLAFYCPIRQFAGGYHADNYKKCLFVFILIYLVDMIVLNGLIYLNRTDLIIITTFISYIGVWKLAPIEHRNNPLNYKEKNKYKKIVRCLISLVLIIVLIGININVTHEYSIYLSSVITIIFIMLILAIVKTKRGL</sequence>
<gene>
    <name evidence="9" type="primary">agrB1_2</name>
    <name evidence="9" type="ORF">UMC4404_32021</name>
</gene>
<reference evidence="10" key="1">
    <citation type="submission" date="2015-01" db="EMBL/GenBank/DDBJ databases">
        <authorList>
            <person name="Aslett A.Martin."/>
            <person name="De Silva Nishadi"/>
        </authorList>
    </citation>
    <scope>NUCLEOTIDE SEQUENCE [LARGE SCALE GENOMIC DNA]</scope>
    <source>
        <strain evidence="10">UMC4404</strain>
    </source>
</reference>
<evidence type="ECO:0000256" key="6">
    <source>
        <dbReference type="ARBA" id="ARBA00022989"/>
    </source>
</evidence>
<evidence type="ECO:0000256" key="5">
    <source>
        <dbReference type="ARBA" id="ARBA00022801"/>
    </source>
</evidence>
<evidence type="ECO:0000256" key="7">
    <source>
        <dbReference type="ARBA" id="ARBA00023136"/>
    </source>
</evidence>
<keyword evidence="5 9" id="KW-0378">Hydrolase</keyword>
<keyword evidence="1" id="KW-1003">Cell membrane</keyword>
<dbReference type="EC" id="3.4.-.-" evidence="9"/>
<evidence type="ECO:0000256" key="3">
    <source>
        <dbReference type="ARBA" id="ARBA00022670"/>
    </source>
</evidence>
<evidence type="ECO:0000256" key="8">
    <source>
        <dbReference type="SAM" id="Phobius"/>
    </source>
</evidence>
<keyword evidence="3" id="KW-0645">Protease</keyword>
<dbReference type="GO" id="GO:0016020">
    <property type="term" value="C:membrane"/>
    <property type="evidence" value="ECO:0007669"/>
    <property type="project" value="InterPro"/>
</dbReference>
<dbReference type="AlphaFoldDB" id="A0A9P1L0M6"/>
<keyword evidence="2" id="KW-0673">Quorum sensing</keyword>
<proteinExistence type="predicted"/>
<keyword evidence="7 8" id="KW-0472">Membrane</keyword>